<evidence type="ECO:0000256" key="1">
    <source>
        <dbReference type="ARBA" id="ARBA00005395"/>
    </source>
</evidence>
<dbReference type="PROSITE" id="PS51186">
    <property type="entry name" value="GNAT"/>
    <property type="match status" value="1"/>
</dbReference>
<dbReference type="CDD" id="cd04301">
    <property type="entry name" value="NAT_SF"/>
    <property type="match status" value="1"/>
</dbReference>
<evidence type="ECO:0000256" key="5">
    <source>
        <dbReference type="RuleBase" id="RU363094"/>
    </source>
</evidence>
<dbReference type="Gene3D" id="3.40.630.30">
    <property type="match status" value="1"/>
</dbReference>
<dbReference type="OrthoDB" id="9794566at2"/>
<dbReference type="GO" id="GO:0005840">
    <property type="term" value="C:ribosome"/>
    <property type="evidence" value="ECO:0007669"/>
    <property type="project" value="UniProtKB-KW"/>
</dbReference>
<dbReference type="PANTHER" id="PTHR43420">
    <property type="entry name" value="ACETYLTRANSFERASE"/>
    <property type="match status" value="1"/>
</dbReference>
<dbReference type="PANTHER" id="PTHR43420:SF44">
    <property type="entry name" value="ACETYLTRANSFERASE YPEA"/>
    <property type="match status" value="1"/>
</dbReference>
<evidence type="ECO:0000313" key="7">
    <source>
        <dbReference type="EMBL" id="VTQ94023.1"/>
    </source>
</evidence>
<protein>
    <recommendedName>
        <fullName evidence="5">[Ribosomal protein bS18]-alanine N-acetyltransferase</fullName>
        <ecNumber evidence="5">2.3.1.266</ecNumber>
    </recommendedName>
</protein>
<dbReference type="GO" id="GO:0005737">
    <property type="term" value="C:cytoplasm"/>
    <property type="evidence" value="ECO:0007669"/>
    <property type="project" value="UniProtKB-SubCell"/>
</dbReference>
<sequence>MNSCKFVFKNMELCDIEDTYLVNTLSLKVPWSIESFNDELNNNLAHYIVCKCGKSVIAFAGMWIITDEAHITNVAVHPKYRKMGIGSSLIKELKKICIQHSVLHMTLEVRESNLNAQRLYLREGFKNCGIRKSFYTSPIENAIIMWSDII</sequence>
<keyword evidence="8" id="KW-1185">Reference proteome</keyword>
<keyword evidence="7" id="KW-0689">Ribosomal protein</keyword>
<keyword evidence="7" id="KW-0687">Ribonucleoprotein</keyword>
<dbReference type="Proteomes" id="UP000308489">
    <property type="component" value="Chromosome 1"/>
</dbReference>
<evidence type="ECO:0000259" key="6">
    <source>
        <dbReference type="PROSITE" id="PS51186"/>
    </source>
</evidence>
<dbReference type="RefSeq" id="WP_138210785.1">
    <property type="nucleotide sequence ID" value="NZ_CBCRUQ010000002.1"/>
</dbReference>
<name>A0A4U9RSU0_HATHI</name>
<dbReference type="InterPro" id="IPR016181">
    <property type="entry name" value="Acyl_CoA_acyltransferase"/>
</dbReference>
<evidence type="ECO:0000313" key="8">
    <source>
        <dbReference type="Proteomes" id="UP000308489"/>
    </source>
</evidence>
<proteinExistence type="inferred from homology"/>
<keyword evidence="2 5" id="KW-0963">Cytoplasm</keyword>
<dbReference type="InterPro" id="IPR050680">
    <property type="entry name" value="YpeA/RimI_acetyltransf"/>
</dbReference>
<comment type="similarity">
    <text evidence="1 5">Belongs to the acetyltransferase family. RimI subfamily.</text>
</comment>
<comment type="catalytic activity">
    <reaction evidence="5">
        <text>N-terminal L-alanyl-[ribosomal protein bS18] + acetyl-CoA = N-terminal N(alpha)-acetyl-L-alanyl-[ribosomal protein bS18] + CoA + H(+)</text>
        <dbReference type="Rhea" id="RHEA:43756"/>
        <dbReference type="Rhea" id="RHEA-COMP:10676"/>
        <dbReference type="Rhea" id="RHEA-COMP:10677"/>
        <dbReference type="ChEBI" id="CHEBI:15378"/>
        <dbReference type="ChEBI" id="CHEBI:57287"/>
        <dbReference type="ChEBI" id="CHEBI:57288"/>
        <dbReference type="ChEBI" id="CHEBI:64718"/>
        <dbReference type="ChEBI" id="CHEBI:83683"/>
        <dbReference type="EC" id="2.3.1.266"/>
    </reaction>
</comment>
<evidence type="ECO:0000256" key="4">
    <source>
        <dbReference type="ARBA" id="ARBA00023315"/>
    </source>
</evidence>
<accession>A0A4U9RSU0</accession>
<dbReference type="GO" id="GO:0008999">
    <property type="term" value="F:protein-N-terminal-alanine acetyltransferase activity"/>
    <property type="evidence" value="ECO:0007669"/>
    <property type="project" value="UniProtKB-EC"/>
</dbReference>
<dbReference type="KEGG" id="hhw:NCTC503_02234"/>
<dbReference type="AlphaFoldDB" id="A0A4U9RSU0"/>
<evidence type="ECO:0000256" key="3">
    <source>
        <dbReference type="ARBA" id="ARBA00022679"/>
    </source>
</evidence>
<keyword evidence="4 7" id="KW-0012">Acyltransferase</keyword>
<comment type="function">
    <text evidence="5">Acetylates the N-terminal alanine of ribosomal protein bS18.</text>
</comment>
<dbReference type="Pfam" id="PF00583">
    <property type="entry name" value="Acetyltransf_1"/>
    <property type="match status" value="1"/>
</dbReference>
<dbReference type="NCBIfam" id="TIGR01575">
    <property type="entry name" value="rimI"/>
    <property type="match status" value="1"/>
</dbReference>
<organism evidence="7 8">
    <name type="scientific">Hathewaya histolytica</name>
    <name type="common">Clostridium histolyticum</name>
    <dbReference type="NCBI Taxonomy" id="1498"/>
    <lineage>
        <taxon>Bacteria</taxon>
        <taxon>Bacillati</taxon>
        <taxon>Bacillota</taxon>
        <taxon>Clostridia</taxon>
        <taxon>Eubacteriales</taxon>
        <taxon>Clostridiaceae</taxon>
        <taxon>Hathewaya</taxon>
    </lineage>
</organism>
<feature type="domain" description="N-acetyltransferase" evidence="6">
    <location>
        <begin position="6"/>
        <end position="150"/>
    </location>
</feature>
<reference evidence="7 8" key="1">
    <citation type="submission" date="2019-05" db="EMBL/GenBank/DDBJ databases">
        <authorList>
            <consortium name="Pathogen Informatics"/>
        </authorList>
    </citation>
    <scope>NUCLEOTIDE SEQUENCE [LARGE SCALE GENOMIC DNA]</scope>
    <source>
        <strain evidence="7 8">NCTC503</strain>
    </source>
</reference>
<dbReference type="EC" id="2.3.1.266" evidence="5"/>
<comment type="subcellular location">
    <subcellularLocation>
        <location evidence="5">Cytoplasm</location>
    </subcellularLocation>
</comment>
<dbReference type="InterPro" id="IPR006464">
    <property type="entry name" value="AcTrfase_RimI/Ard1"/>
</dbReference>
<evidence type="ECO:0000256" key="2">
    <source>
        <dbReference type="ARBA" id="ARBA00022490"/>
    </source>
</evidence>
<dbReference type="SUPFAM" id="SSF55729">
    <property type="entry name" value="Acyl-CoA N-acyltransferases (Nat)"/>
    <property type="match status" value="1"/>
</dbReference>
<dbReference type="InterPro" id="IPR000182">
    <property type="entry name" value="GNAT_dom"/>
</dbReference>
<dbReference type="EMBL" id="LR590481">
    <property type="protein sequence ID" value="VTQ94023.1"/>
    <property type="molecule type" value="Genomic_DNA"/>
</dbReference>
<keyword evidence="3 7" id="KW-0808">Transferase</keyword>
<gene>
    <name evidence="7" type="ORF">NCTC503_02234</name>
</gene>